<gene>
    <name evidence="4" type="ORF">GCU69_14575</name>
</gene>
<dbReference type="SMART" id="SM01294">
    <property type="entry name" value="PKS_PP_betabranch"/>
    <property type="match status" value="1"/>
</dbReference>
<dbReference type="SUPFAM" id="SSF47336">
    <property type="entry name" value="ACP-like"/>
    <property type="match status" value="1"/>
</dbReference>
<dbReference type="Proteomes" id="UP000621266">
    <property type="component" value="Unassembled WGS sequence"/>
</dbReference>
<dbReference type="InterPro" id="IPR009081">
    <property type="entry name" value="PP-bd_ACP"/>
</dbReference>
<dbReference type="EMBL" id="WHPN01000275">
    <property type="protein sequence ID" value="KAF4408411.1"/>
    <property type="molecule type" value="Genomic_DNA"/>
</dbReference>
<comment type="caution">
    <text evidence="4">The sequence shown here is derived from an EMBL/GenBank/DDBJ whole genome shotgun (WGS) entry which is preliminary data.</text>
</comment>
<reference evidence="4 5" key="1">
    <citation type="submission" date="2019-10" db="EMBL/GenBank/DDBJ databases">
        <title>Streptomyces tenebrisbrunneis sp.nov., an endogenous actinomycete isolated from of Lycium ruthenicum.</title>
        <authorList>
            <person name="Ma L."/>
        </authorList>
    </citation>
    <scope>NUCLEOTIDE SEQUENCE [LARGE SCALE GENOMIC DNA]</scope>
    <source>
        <strain evidence="4 5">TRM 66187</strain>
    </source>
</reference>
<dbReference type="Gene3D" id="1.10.1200.10">
    <property type="entry name" value="ACP-like"/>
    <property type="match status" value="1"/>
</dbReference>
<dbReference type="PROSITE" id="PS50075">
    <property type="entry name" value="CARRIER"/>
    <property type="match status" value="1"/>
</dbReference>
<evidence type="ECO:0000313" key="5">
    <source>
        <dbReference type="Proteomes" id="UP000621266"/>
    </source>
</evidence>
<sequence length="93" mass="9532">MTTAAPEAATEPTTRWITEQVAGHTRLPVSAIAPDVPLGDYGLDSLTGFAVAAAAEDHFGVAVDTTALWDHATVGELAGLLDRMLAAAEADDA</sequence>
<dbReference type="SMART" id="SM00823">
    <property type="entry name" value="PKS_PP"/>
    <property type="match status" value="1"/>
</dbReference>
<evidence type="ECO:0000259" key="3">
    <source>
        <dbReference type="PROSITE" id="PS50075"/>
    </source>
</evidence>
<dbReference type="RefSeq" id="WP_098749654.1">
    <property type="nucleotide sequence ID" value="NZ_WHPN01000275.1"/>
</dbReference>
<keyword evidence="2" id="KW-0597">Phosphoprotein</keyword>
<name>A0ABQ7FKV5_9ACTN</name>
<dbReference type="InterPro" id="IPR036736">
    <property type="entry name" value="ACP-like_sf"/>
</dbReference>
<evidence type="ECO:0000256" key="1">
    <source>
        <dbReference type="ARBA" id="ARBA00022450"/>
    </source>
</evidence>
<keyword evidence="1" id="KW-0596">Phosphopantetheine</keyword>
<evidence type="ECO:0000313" key="4">
    <source>
        <dbReference type="EMBL" id="KAF4408411.1"/>
    </source>
</evidence>
<evidence type="ECO:0000256" key="2">
    <source>
        <dbReference type="ARBA" id="ARBA00022553"/>
    </source>
</evidence>
<dbReference type="Pfam" id="PF00550">
    <property type="entry name" value="PP-binding"/>
    <property type="match status" value="1"/>
</dbReference>
<protein>
    <submittedName>
        <fullName evidence="4">Acyl carrier protein</fullName>
    </submittedName>
</protein>
<feature type="domain" description="Carrier" evidence="3">
    <location>
        <begin position="8"/>
        <end position="85"/>
    </location>
</feature>
<accession>A0ABQ7FKV5</accession>
<proteinExistence type="predicted"/>
<organism evidence="4 5">
    <name type="scientific">Streptomyces lycii</name>
    <dbReference type="NCBI Taxonomy" id="2654337"/>
    <lineage>
        <taxon>Bacteria</taxon>
        <taxon>Bacillati</taxon>
        <taxon>Actinomycetota</taxon>
        <taxon>Actinomycetes</taxon>
        <taxon>Kitasatosporales</taxon>
        <taxon>Streptomycetaceae</taxon>
        <taxon>Streptomyces</taxon>
    </lineage>
</organism>
<dbReference type="InterPro" id="IPR020806">
    <property type="entry name" value="PKS_PP-bd"/>
</dbReference>
<keyword evidence="5" id="KW-1185">Reference proteome</keyword>